<dbReference type="Gene3D" id="1.10.510.10">
    <property type="entry name" value="Transferase(Phosphotransferase) domain 1"/>
    <property type="match status" value="1"/>
</dbReference>
<evidence type="ECO:0000256" key="4">
    <source>
        <dbReference type="ARBA" id="ARBA00022777"/>
    </source>
</evidence>
<organism evidence="9 10">
    <name type="scientific">Porites evermanni</name>
    <dbReference type="NCBI Taxonomy" id="104178"/>
    <lineage>
        <taxon>Eukaryota</taxon>
        <taxon>Metazoa</taxon>
        <taxon>Cnidaria</taxon>
        <taxon>Anthozoa</taxon>
        <taxon>Hexacorallia</taxon>
        <taxon>Scleractinia</taxon>
        <taxon>Fungiina</taxon>
        <taxon>Poritidae</taxon>
        <taxon>Porites</taxon>
    </lineage>
</organism>
<dbReference type="SUPFAM" id="SSF56112">
    <property type="entry name" value="Protein kinase-like (PK-like)"/>
    <property type="match status" value="1"/>
</dbReference>
<dbReference type="EMBL" id="CALNXI010000434">
    <property type="protein sequence ID" value="CAH3027064.1"/>
    <property type="molecule type" value="Genomic_DNA"/>
</dbReference>
<feature type="compositionally biased region" description="Polar residues" evidence="7">
    <location>
        <begin position="482"/>
        <end position="509"/>
    </location>
</feature>
<evidence type="ECO:0000313" key="9">
    <source>
        <dbReference type="EMBL" id="CAH3027064.1"/>
    </source>
</evidence>
<feature type="region of interest" description="Disordered" evidence="7">
    <location>
        <begin position="377"/>
        <end position="422"/>
    </location>
</feature>
<comment type="caution">
    <text evidence="9">The sequence shown here is derived from an EMBL/GenBank/DDBJ whole genome shotgun (WGS) entry which is preliminary data.</text>
</comment>
<evidence type="ECO:0000256" key="7">
    <source>
        <dbReference type="SAM" id="MobiDB-lite"/>
    </source>
</evidence>
<proteinExistence type="predicted"/>
<sequence>MEFPTVTASSSYAKTHCTSSKQDFYSACQTNKLTETSFSISCTVGDINAINIVAAKTFEMNDDEEEEEFVKYGAVDEFYDLKEEIGKGAYGIVKKCMHKEKRNVYAAKIIKTSSHTIRKTVLREIEVMRALGPHNKLVELLDAYQTPFEIVMVLEFVPGGELFERIVAEEYLMEDDAVDYVRQILEALRFMHERNVVHLDLKPENILCVSMDSNDIKLVDFGLARNLTTEDDIKSSFGTPDFVAPEVIRMKPVSTASDLWSLGVVTYVLLSGLMPFSGDDDHQTLVKVAKADWDFDDECFDDLSHDAMEFIEGLLVKDPRHRLTIEECFKHPWIKENHETGTKINTQKHKAFMAKRRWKKSVHALLAVRRMSLSPISASKRRRSMDPSILKTTSESEEDQTVDRKVSAPLDPSTLHISERRRGDTHNSCFDLNMATIQALQAKADKAMGKDLSQKEENKHENESDSEDEYHNEYSDRDDNCTENANENDISTSECNSTKQVFSNNQRPRANTVCGASPYAESSSQRAVRKTSQILINVGNTSTNDFKPISFTFNTEEMQRNMRQSRQTTPARSENQLNLNNNHEFSSEFSLKQEHNHITEQRRLSSQMDESILENGHPEENKLPKICVNDELISTSPSPVSVKLNNIEKLDSEGLIGRTTSPQASSSLNIADVSKITESVQSITVKLDNLNGVQFTPGNVTCSVRRSSTGSAPC</sequence>
<dbReference type="InterPro" id="IPR000719">
    <property type="entry name" value="Prot_kinase_dom"/>
</dbReference>
<evidence type="ECO:0000256" key="5">
    <source>
        <dbReference type="ARBA" id="ARBA00022840"/>
    </source>
</evidence>
<feature type="region of interest" description="Disordered" evidence="7">
    <location>
        <begin position="445"/>
        <end position="522"/>
    </location>
</feature>
<keyword evidence="5 6" id="KW-0067">ATP-binding</keyword>
<reference evidence="9 10" key="1">
    <citation type="submission" date="2022-05" db="EMBL/GenBank/DDBJ databases">
        <authorList>
            <consortium name="Genoscope - CEA"/>
            <person name="William W."/>
        </authorList>
    </citation>
    <scope>NUCLEOTIDE SEQUENCE [LARGE SCALE GENOMIC DNA]</scope>
</reference>
<dbReference type="InterPro" id="IPR008271">
    <property type="entry name" value="Ser/Thr_kinase_AS"/>
</dbReference>
<evidence type="ECO:0000256" key="6">
    <source>
        <dbReference type="PROSITE-ProRule" id="PRU10141"/>
    </source>
</evidence>
<dbReference type="PROSITE" id="PS00107">
    <property type="entry name" value="PROTEIN_KINASE_ATP"/>
    <property type="match status" value="1"/>
</dbReference>
<dbReference type="PANTHER" id="PTHR24342:SF20">
    <property type="entry name" value="MYOSIN LIGHT CHAIN KINASE, SMOOTH MUSCLE"/>
    <property type="match status" value="1"/>
</dbReference>
<evidence type="ECO:0000259" key="8">
    <source>
        <dbReference type="PROSITE" id="PS50011"/>
    </source>
</evidence>
<keyword evidence="10" id="KW-1185">Reference proteome</keyword>
<dbReference type="SMART" id="SM00220">
    <property type="entry name" value="S_TKc"/>
    <property type="match status" value="1"/>
</dbReference>
<keyword evidence="2" id="KW-0808">Transferase</keyword>
<dbReference type="Proteomes" id="UP001159427">
    <property type="component" value="Unassembled WGS sequence"/>
</dbReference>
<feature type="domain" description="Protein kinase" evidence="8">
    <location>
        <begin position="79"/>
        <end position="334"/>
    </location>
</feature>
<keyword evidence="1" id="KW-0723">Serine/threonine-protein kinase</keyword>
<evidence type="ECO:0000256" key="3">
    <source>
        <dbReference type="ARBA" id="ARBA00022741"/>
    </source>
</evidence>
<dbReference type="Gene3D" id="3.30.200.20">
    <property type="entry name" value="Phosphorylase Kinase, domain 1"/>
    <property type="match status" value="1"/>
</dbReference>
<dbReference type="PROSITE" id="PS00108">
    <property type="entry name" value="PROTEIN_KINASE_ST"/>
    <property type="match status" value="1"/>
</dbReference>
<dbReference type="PROSITE" id="PS50011">
    <property type="entry name" value="PROTEIN_KINASE_DOM"/>
    <property type="match status" value="1"/>
</dbReference>
<gene>
    <name evidence="9" type="ORF">PEVE_00030617</name>
</gene>
<feature type="compositionally biased region" description="Basic and acidic residues" evidence="7">
    <location>
        <begin position="445"/>
        <end position="480"/>
    </location>
</feature>
<protein>
    <recommendedName>
        <fullName evidence="8">Protein kinase domain-containing protein</fullName>
    </recommendedName>
</protein>
<evidence type="ECO:0000256" key="2">
    <source>
        <dbReference type="ARBA" id="ARBA00022679"/>
    </source>
</evidence>
<keyword evidence="4" id="KW-0418">Kinase</keyword>
<dbReference type="PANTHER" id="PTHR24342">
    <property type="entry name" value="SERINE/THREONINE-PROTEIN KINASE 17"/>
    <property type="match status" value="1"/>
</dbReference>
<evidence type="ECO:0000313" key="10">
    <source>
        <dbReference type="Proteomes" id="UP001159427"/>
    </source>
</evidence>
<accession>A0ABN8MBL4</accession>
<dbReference type="InterPro" id="IPR017441">
    <property type="entry name" value="Protein_kinase_ATP_BS"/>
</dbReference>
<evidence type="ECO:0000256" key="1">
    <source>
        <dbReference type="ARBA" id="ARBA00022527"/>
    </source>
</evidence>
<dbReference type="InterPro" id="IPR011009">
    <property type="entry name" value="Kinase-like_dom_sf"/>
</dbReference>
<keyword evidence="3 6" id="KW-0547">Nucleotide-binding</keyword>
<feature type="binding site" evidence="6">
    <location>
        <position position="108"/>
    </location>
    <ligand>
        <name>ATP</name>
        <dbReference type="ChEBI" id="CHEBI:30616"/>
    </ligand>
</feature>
<name>A0ABN8MBL4_9CNID</name>
<dbReference type="Pfam" id="PF00069">
    <property type="entry name" value="Pkinase"/>
    <property type="match status" value="1"/>
</dbReference>